<protein>
    <recommendedName>
        <fullName evidence="2">Nephrocystin 3-like N-terminal domain-containing protein</fullName>
    </recommendedName>
</protein>
<keyword evidence="1" id="KW-0677">Repeat</keyword>
<dbReference type="EMBL" id="JARJCW010000016">
    <property type="protein sequence ID" value="KAJ7216075.1"/>
    <property type="molecule type" value="Genomic_DNA"/>
</dbReference>
<sequence>MAAIRAAGVLEEAIPTYLGDHRNISIATIAPAQYGDTTCDPIVMGHPSVRESISTNTYTHIAGNMFHVTSHGESGLDILYRFIAMGAVHDSEERFADPACHPGTRVAVLEQLSAWSNDTMPESSVLWLHGSAGMGKSAIAQMFAGDCKNRNRLGASFFFKRGHPERGSWHRLFTTIAYQLAISLPGLCLHLQHAVEANKLVVSQAKEIQFQSLIVEPLKRAPVPELLPILILDGLDECEDWKIQQDILRLFIDAIRVQQLPLRILIASRPEPHIRGVIRTREICCLMELHADDTAYEDIRRYLEDEFSKIHSECFAEGMNLGAAWPPHEAVERLVRKSSGIFIYAATVIRFVGDQYRHPQEQLDSVLALDPESTSPLDDLYTQILSVAKQNDRQLRILHVIWRKIFADPEEIDLLLDLSRGTSRLALRGLHSLLKVPIHSRFRMQTIMVLHASFTDFLGDARRSKGWCVSYPWLHSDNLYSSIRLLSVPPSTPLVRAFYW</sequence>
<proteinExistence type="predicted"/>
<reference evidence="3" key="1">
    <citation type="submission" date="2023-03" db="EMBL/GenBank/DDBJ databases">
        <title>Massive genome expansion in bonnet fungi (Mycena s.s.) driven by repeated elements and novel gene families across ecological guilds.</title>
        <authorList>
            <consortium name="Lawrence Berkeley National Laboratory"/>
            <person name="Harder C.B."/>
            <person name="Miyauchi S."/>
            <person name="Viragh M."/>
            <person name="Kuo A."/>
            <person name="Thoen E."/>
            <person name="Andreopoulos B."/>
            <person name="Lu D."/>
            <person name="Skrede I."/>
            <person name="Drula E."/>
            <person name="Henrissat B."/>
            <person name="Morin E."/>
            <person name="Kohler A."/>
            <person name="Barry K."/>
            <person name="LaButti K."/>
            <person name="Morin E."/>
            <person name="Salamov A."/>
            <person name="Lipzen A."/>
            <person name="Mereny Z."/>
            <person name="Hegedus B."/>
            <person name="Baldrian P."/>
            <person name="Stursova M."/>
            <person name="Weitz H."/>
            <person name="Taylor A."/>
            <person name="Grigoriev I.V."/>
            <person name="Nagy L.G."/>
            <person name="Martin F."/>
            <person name="Kauserud H."/>
        </authorList>
    </citation>
    <scope>NUCLEOTIDE SEQUENCE</scope>
    <source>
        <strain evidence="3">9144</strain>
    </source>
</reference>
<comment type="caution">
    <text evidence="3">The sequence shown here is derived from an EMBL/GenBank/DDBJ whole genome shotgun (WGS) entry which is preliminary data.</text>
</comment>
<dbReference type="Proteomes" id="UP001219525">
    <property type="component" value="Unassembled WGS sequence"/>
</dbReference>
<name>A0AAD6YF18_9AGAR</name>
<evidence type="ECO:0000259" key="2">
    <source>
        <dbReference type="Pfam" id="PF24883"/>
    </source>
</evidence>
<dbReference type="Gene3D" id="3.40.50.300">
    <property type="entry name" value="P-loop containing nucleotide triphosphate hydrolases"/>
    <property type="match status" value="1"/>
</dbReference>
<dbReference type="InterPro" id="IPR056884">
    <property type="entry name" value="NPHP3-like_N"/>
</dbReference>
<evidence type="ECO:0000256" key="1">
    <source>
        <dbReference type="ARBA" id="ARBA00022737"/>
    </source>
</evidence>
<keyword evidence="4" id="KW-1185">Reference proteome</keyword>
<dbReference type="SUPFAM" id="SSF52540">
    <property type="entry name" value="P-loop containing nucleoside triphosphate hydrolases"/>
    <property type="match status" value="1"/>
</dbReference>
<feature type="domain" description="Nephrocystin 3-like N-terminal" evidence="2">
    <location>
        <begin position="111"/>
        <end position="269"/>
    </location>
</feature>
<dbReference type="InterPro" id="IPR027417">
    <property type="entry name" value="P-loop_NTPase"/>
</dbReference>
<gene>
    <name evidence="3" type="ORF">GGX14DRAFT_518417</name>
</gene>
<dbReference type="PANTHER" id="PTHR10039">
    <property type="entry name" value="AMELOGENIN"/>
    <property type="match status" value="1"/>
</dbReference>
<evidence type="ECO:0000313" key="3">
    <source>
        <dbReference type="EMBL" id="KAJ7216075.1"/>
    </source>
</evidence>
<accession>A0AAD6YF18</accession>
<dbReference type="PANTHER" id="PTHR10039:SF14">
    <property type="entry name" value="NACHT DOMAIN-CONTAINING PROTEIN"/>
    <property type="match status" value="1"/>
</dbReference>
<evidence type="ECO:0000313" key="4">
    <source>
        <dbReference type="Proteomes" id="UP001219525"/>
    </source>
</evidence>
<dbReference type="AlphaFoldDB" id="A0AAD6YF18"/>
<dbReference type="Pfam" id="PF24883">
    <property type="entry name" value="NPHP3_N"/>
    <property type="match status" value="1"/>
</dbReference>
<organism evidence="3 4">
    <name type="scientific">Mycena pura</name>
    <dbReference type="NCBI Taxonomy" id="153505"/>
    <lineage>
        <taxon>Eukaryota</taxon>
        <taxon>Fungi</taxon>
        <taxon>Dikarya</taxon>
        <taxon>Basidiomycota</taxon>
        <taxon>Agaricomycotina</taxon>
        <taxon>Agaricomycetes</taxon>
        <taxon>Agaricomycetidae</taxon>
        <taxon>Agaricales</taxon>
        <taxon>Marasmiineae</taxon>
        <taxon>Mycenaceae</taxon>
        <taxon>Mycena</taxon>
    </lineage>
</organism>